<name>A0A1V9YQF9_ACHHY</name>
<dbReference type="InterPro" id="IPR013149">
    <property type="entry name" value="ADH-like_C"/>
</dbReference>
<accession>A0A1V9YQF9</accession>
<dbReference type="STRING" id="1202772.A0A1V9YQF9"/>
<evidence type="ECO:0000256" key="2">
    <source>
        <dbReference type="ARBA" id="ARBA00023002"/>
    </source>
</evidence>
<dbReference type="PANTHER" id="PTHR48106:SF18">
    <property type="entry name" value="QUINONE OXIDOREDUCTASE PIG3"/>
    <property type="match status" value="1"/>
</dbReference>
<dbReference type="Pfam" id="PF00107">
    <property type="entry name" value="ADH_zinc_N"/>
    <property type="match status" value="1"/>
</dbReference>
<sequence>MSTYPTTMRALMLVERVKSFSQPDLASCFEVQEVPVPALKADQVLVKVACSPINPSNLSQLQGQYGDFGKMPLPQRTGGEGSGTVIAAGESPYAQSLIGKRVGTVAQPSGMWAEYVAVSATSCIPLTDETTFEDGASCFVNPLTVVAFVEIALAKGVKTIVHTAGASALGKMLVRHAKEHGVKVIAVVRRQEQADTLKDIGAEYIVDTSSAEWQKQLENLATELEATLAFDAVCGTTAGAVLTAMPANSELFVYGALSGEGVSGVSPLDLIFRNKKVSGFWLVQYLGQRGAGMVEMVGKVAKALTSTFQTKIRVSYPLDQAAAAFQDYTNSMGNDKVAFKPFN</sequence>
<dbReference type="Gene3D" id="3.90.180.10">
    <property type="entry name" value="Medium-chain alcohol dehydrogenases, catalytic domain"/>
    <property type="match status" value="1"/>
</dbReference>
<gene>
    <name evidence="4" type="ORF">ACHHYP_07941</name>
</gene>
<feature type="domain" description="Enoyl reductase (ER)" evidence="3">
    <location>
        <begin position="24"/>
        <end position="339"/>
    </location>
</feature>
<dbReference type="CDD" id="cd08291">
    <property type="entry name" value="ETR_like_1"/>
    <property type="match status" value="1"/>
</dbReference>
<dbReference type="SUPFAM" id="SSF50129">
    <property type="entry name" value="GroES-like"/>
    <property type="match status" value="1"/>
</dbReference>
<evidence type="ECO:0000259" key="3">
    <source>
        <dbReference type="SMART" id="SM00829"/>
    </source>
</evidence>
<evidence type="ECO:0000313" key="5">
    <source>
        <dbReference type="Proteomes" id="UP000243579"/>
    </source>
</evidence>
<dbReference type="Gene3D" id="3.40.50.720">
    <property type="entry name" value="NAD(P)-binding Rossmann-like Domain"/>
    <property type="match status" value="1"/>
</dbReference>
<evidence type="ECO:0000256" key="1">
    <source>
        <dbReference type="ARBA" id="ARBA00022857"/>
    </source>
</evidence>
<dbReference type="PANTHER" id="PTHR48106">
    <property type="entry name" value="QUINONE OXIDOREDUCTASE PIG3-RELATED"/>
    <property type="match status" value="1"/>
</dbReference>
<protein>
    <submittedName>
        <fullName evidence="4">Oxidoreductase, zinc-binding dehydrogenase family protein</fullName>
    </submittedName>
</protein>
<keyword evidence="5" id="KW-1185">Reference proteome</keyword>
<comment type="caution">
    <text evidence="4">The sequence shown here is derived from an EMBL/GenBank/DDBJ whole genome shotgun (WGS) entry which is preliminary data.</text>
</comment>
<dbReference type="InterPro" id="IPR036291">
    <property type="entry name" value="NAD(P)-bd_dom_sf"/>
</dbReference>
<keyword evidence="1" id="KW-0521">NADP</keyword>
<proteinExistence type="predicted"/>
<dbReference type="Proteomes" id="UP000243579">
    <property type="component" value="Unassembled WGS sequence"/>
</dbReference>
<dbReference type="InterPro" id="IPR011032">
    <property type="entry name" value="GroES-like_sf"/>
</dbReference>
<keyword evidence="2" id="KW-0560">Oxidoreductase</keyword>
<dbReference type="GO" id="GO:0016651">
    <property type="term" value="F:oxidoreductase activity, acting on NAD(P)H"/>
    <property type="evidence" value="ECO:0007669"/>
    <property type="project" value="TreeGrafter"/>
</dbReference>
<dbReference type="EMBL" id="JNBR01001420">
    <property type="protein sequence ID" value="OQR87887.1"/>
    <property type="molecule type" value="Genomic_DNA"/>
</dbReference>
<dbReference type="SUPFAM" id="SSF51735">
    <property type="entry name" value="NAD(P)-binding Rossmann-fold domains"/>
    <property type="match status" value="1"/>
</dbReference>
<dbReference type="AlphaFoldDB" id="A0A1V9YQF9"/>
<dbReference type="InterPro" id="IPR013154">
    <property type="entry name" value="ADH-like_N"/>
</dbReference>
<evidence type="ECO:0000313" key="4">
    <source>
        <dbReference type="EMBL" id="OQR87887.1"/>
    </source>
</evidence>
<reference evidence="4 5" key="1">
    <citation type="journal article" date="2014" name="Genome Biol. Evol.">
        <title>The secreted proteins of Achlya hypogyna and Thraustotheca clavata identify the ancestral oomycete secretome and reveal gene acquisitions by horizontal gene transfer.</title>
        <authorList>
            <person name="Misner I."/>
            <person name="Blouin N."/>
            <person name="Leonard G."/>
            <person name="Richards T.A."/>
            <person name="Lane C.E."/>
        </authorList>
    </citation>
    <scope>NUCLEOTIDE SEQUENCE [LARGE SCALE GENOMIC DNA]</scope>
    <source>
        <strain evidence="4 5">ATCC 48635</strain>
    </source>
</reference>
<dbReference type="GO" id="GO:0070402">
    <property type="term" value="F:NADPH binding"/>
    <property type="evidence" value="ECO:0007669"/>
    <property type="project" value="TreeGrafter"/>
</dbReference>
<dbReference type="InterPro" id="IPR020843">
    <property type="entry name" value="ER"/>
</dbReference>
<dbReference type="OrthoDB" id="61978at2759"/>
<dbReference type="SMART" id="SM00829">
    <property type="entry name" value="PKS_ER"/>
    <property type="match status" value="1"/>
</dbReference>
<dbReference type="Pfam" id="PF08240">
    <property type="entry name" value="ADH_N"/>
    <property type="match status" value="1"/>
</dbReference>
<organism evidence="4 5">
    <name type="scientific">Achlya hypogyna</name>
    <name type="common">Oomycete</name>
    <name type="synonym">Protoachlya hypogyna</name>
    <dbReference type="NCBI Taxonomy" id="1202772"/>
    <lineage>
        <taxon>Eukaryota</taxon>
        <taxon>Sar</taxon>
        <taxon>Stramenopiles</taxon>
        <taxon>Oomycota</taxon>
        <taxon>Saprolegniomycetes</taxon>
        <taxon>Saprolegniales</taxon>
        <taxon>Achlyaceae</taxon>
        <taxon>Achlya</taxon>
    </lineage>
</organism>